<dbReference type="SUPFAM" id="SSF50939">
    <property type="entry name" value="Sialidases"/>
    <property type="match status" value="1"/>
</dbReference>
<keyword evidence="2" id="KW-0604">Photosystem II</keyword>
<dbReference type="InterPro" id="IPR036278">
    <property type="entry name" value="Sialidase_sf"/>
</dbReference>
<dbReference type="Proteomes" id="UP000634522">
    <property type="component" value="Unassembled WGS sequence"/>
</dbReference>
<protein>
    <submittedName>
        <fullName evidence="4">Glycosyl hydrolase</fullName>
    </submittedName>
</protein>
<keyword evidence="4" id="KW-0378">Hydrolase</keyword>
<feature type="domain" description="Photosynthesis system II assembly factor Ycf48/Hcf136-like" evidence="3">
    <location>
        <begin position="132"/>
        <end position="289"/>
    </location>
</feature>
<dbReference type="InterPro" id="IPR028203">
    <property type="entry name" value="PSII_CF48-like_dom"/>
</dbReference>
<dbReference type="Pfam" id="PF14870">
    <property type="entry name" value="PSII_BNR"/>
    <property type="match status" value="2"/>
</dbReference>
<keyword evidence="1" id="KW-0602">Photosynthesis</keyword>
<evidence type="ECO:0000256" key="2">
    <source>
        <dbReference type="ARBA" id="ARBA00023276"/>
    </source>
</evidence>
<reference evidence="4 5" key="1">
    <citation type="submission" date="2019-12" db="EMBL/GenBank/DDBJ databases">
        <title>Comparative genomics gives insights into the taxonomy of the Azoarcus-Aromatoleum group and reveals separate origins of nif in the plant-associated Azoarcus and non-plant-associated Aromatoleum sub-groups.</title>
        <authorList>
            <person name="Lafos M."/>
            <person name="Maluk M."/>
            <person name="Batista M."/>
            <person name="Junghare M."/>
            <person name="Carmona M."/>
            <person name="Faoro H."/>
            <person name="Cruz L.M."/>
            <person name="Battistoni F."/>
            <person name="De Souza E."/>
            <person name="Pedrosa F."/>
            <person name="Chen W.-M."/>
            <person name="Poole P.S."/>
            <person name="Dixon R.A."/>
            <person name="James E.K."/>
        </authorList>
    </citation>
    <scope>NUCLEOTIDE SEQUENCE [LARGE SCALE GENOMIC DNA]</scope>
    <source>
        <strain evidence="4 5">T</strain>
    </source>
</reference>
<feature type="domain" description="Photosynthesis system II assembly factor Ycf48/Hcf136-like" evidence="3">
    <location>
        <begin position="12"/>
        <end position="77"/>
    </location>
</feature>
<organism evidence="4 5">
    <name type="scientific">Aromatoleum toluolicum</name>
    <dbReference type="NCBI Taxonomy" id="90060"/>
    <lineage>
        <taxon>Bacteria</taxon>
        <taxon>Pseudomonadati</taxon>
        <taxon>Pseudomonadota</taxon>
        <taxon>Betaproteobacteria</taxon>
        <taxon>Rhodocyclales</taxon>
        <taxon>Rhodocyclaceae</taxon>
        <taxon>Aromatoleum</taxon>
    </lineage>
</organism>
<dbReference type="InterPro" id="IPR015943">
    <property type="entry name" value="WD40/YVTN_repeat-like_dom_sf"/>
</dbReference>
<evidence type="ECO:0000313" key="5">
    <source>
        <dbReference type="Proteomes" id="UP000634522"/>
    </source>
</evidence>
<name>A0ABX1NAX8_9RHOO</name>
<dbReference type="EMBL" id="WTVS01000004">
    <property type="protein sequence ID" value="NMF96433.1"/>
    <property type="molecule type" value="Genomic_DNA"/>
</dbReference>
<gene>
    <name evidence="4" type="ORF">GPA27_03360</name>
</gene>
<dbReference type="GO" id="GO:0016787">
    <property type="term" value="F:hydrolase activity"/>
    <property type="evidence" value="ECO:0007669"/>
    <property type="project" value="UniProtKB-KW"/>
</dbReference>
<sequence length="327" mass="35198">MDRPATKSALAQRSLLNAVARAGARLVVAGQRGHILYSDDAGKTWMQAEVPVSSDLTAVHFPTSQKGWAVGHDGVVLATTDGGESWVKQLDGRALGQVMQEYYASFEGKGIDARQLEELRAAALRFAEEGADKPFLSVWFDSETDGYAVGVFNLIFQTSDGGKTWTPWFDRTENPEQLHFSSIQRTGEGLYIAGERGMVLKLDKEAQRFRSVSVDYPGTFFGLTGSEQSVVVFGLRGNVFRSEDGGAQWHKVTTGLNVTITGATLTEDGRIALVSQRGDVLMSADNGRSFTSSPMAQALPASAVAPVGTHALVLVGTRGVNIQPLKK</sequence>
<evidence type="ECO:0000313" key="4">
    <source>
        <dbReference type="EMBL" id="NMF96433.1"/>
    </source>
</evidence>
<keyword evidence="5" id="KW-1185">Reference proteome</keyword>
<evidence type="ECO:0000256" key="1">
    <source>
        <dbReference type="ARBA" id="ARBA00022531"/>
    </source>
</evidence>
<evidence type="ECO:0000259" key="3">
    <source>
        <dbReference type="Pfam" id="PF14870"/>
    </source>
</evidence>
<dbReference type="PANTHER" id="PTHR47199">
    <property type="entry name" value="PHOTOSYSTEM II STABILITY/ASSEMBLY FACTOR HCF136, CHLOROPLASTIC"/>
    <property type="match status" value="1"/>
</dbReference>
<dbReference type="Gene3D" id="2.130.10.10">
    <property type="entry name" value="YVTN repeat-like/Quinoprotein amine dehydrogenase"/>
    <property type="match status" value="1"/>
</dbReference>
<comment type="caution">
    <text evidence="4">The sequence shown here is derived from an EMBL/GenBank/DDBJ whole genome shotgun (WGS) entry which is preliminary data.</text>
</comment>
<accession>A0ABX1NAX8</accession>
<dbReference type="PANTHER" id="PTHR47199:SF2">
    <property type="entry name" value="PHOTOSYSTEM II STABILITY_ASSEMBLY FACTOR HCF136, CHLOROPLASTIC"/>
    <property type="match status" value="1"/>
</dbReference>
<proteinExistence type="predicted"/>